<feature type="region of interest" description="Disordered" evidence="1">
    <location>
        <begin position="1"/>
        <end position="26"/>
    </location>
</feature>
<reference evidence="2" key="2">
    <citation type="submission" date="2020-09" db="EMBL/GenBank/DDBJ databases">
        <authorList>
            <person name="Sun Q."/>
            <person name="Zhou Y."/>
        </authorList>
    </citation>
    <scope>NUCLEOTIDE SEQUENCE</scope>
    <source>
        <strain evidence="2">CGMCC 1.16012</strain>
    </source>
</reference>
<protein>
    <submittedName>
        <fullName evidence="2">Uncharacterized protein</fullName>
    </submittedName>
</protein>
<dbReference type="Proteomes" id="UP000606730">
    <property type="component" value="Unassembled WGS sequence"/>
</dbReference>
<comment type="caution">
    <text evidence="2">The sequence shown here is derived from an EMBL/GenBank/DDBJ whole genome shotgun (WGS) entry which is preliminary data.</text>
</comment>
<dbReference type="RefSeq" id="WP_269843648.1">
    <property type="nucleotide sequence ID" value="NZ_NSBU01000007.1"/>
</dbReference>
<feature type="compositionally biased region" description="Basic and acidic residues" evidence="1">
    <location>
        <begin position="1"/>
        <end position="15"/>
    </location>
</feature>
<organism evidence="2 3">
    <name type="scientific">Actibacterium pelagium</name>
    <dbReference type="NCBI Taxonomy" id="2029103"/>
    <lineage>
        <taxon>Bacteria</taxon>
        <taxon>Pseudomonadati</taxon>
        <taxon>Pseudomonadota</taxon>
        <taxon>Alphaproteobacteria</taxon>
        <taxon>Rhodobacterales</taxon>
        <taxon>Roseobacteraceae</taxon>
        <taxon>Actibacterium</taxon>
    </lineage>
</organism>
<proteinExistence type="predicted"/>
<evidence type="ECO:0000313" key="2">
    <source>
        <dbReference type="EMBL" id="GGE41410.1"/>
    </source>
</evidence>
<evidence type="ECO:0000313" key="3">
    <source>
        <dbReference type="Proteomes" id="UP000606730"/>
    </source>
</evidence>
<keyword evidence="3" id="KW-1185">Reference proteome</keyword>
<dbReference type="AlphaFoldDB" id="A0A917EHM3"/>
<evidence type="ECO:0000256" key="1">
    <source>
        <dbReference type="SAM" id="MobiDB-lite"/>
    </source>
</evidence>
<name>A0A917EHM3_9RHOB</name>
<sequence>MDKRHHHPNPRDLQTRRLQSKHGIAGPSARVIAELFYGAKRNG</sequence>
<dbReference type="EMBL" id="BMKN01000001">
    <property type="protein sequence ID" value="GGE41410.1"/>
    <property type="molecule type" value="Genomic_DNA"/>
</dbReference>
<accession>A0A917EHM3</accession>
<gene>
    <name evidence="2" type="ORF">GCM10011517_06270</name>
</gene>
<reference evidence="2" key="1">
    <citation type="journal article" date="2014" name="Int. J. Syst. Evol. Microbiol.">
        <title>Complete genome sequence of Corynebacterium casei LMG S-19264T (=DSM 44701T), isolated from a smear-ripened cheese.</title>
        <authorList>
            <consortium name="US DOE Joint Genome Institute (JGI-PGF)"/>
            <person name="Walter F."/>
            <person name="Albersmeier A."/>
            <person name="Kalinowski J."/>
            <person name="Ruckert C."/>
        </authorList>
    </citation>
    <scope>NUCLEOTIDE SEQUENCE</scope>
    <source>
        <strain evidence="2">CGMCC 1.16012</strain>
    </source>
</reference>